<keyword evidence="3" id="KW-0697">Rotamase</keyword>
<evidence type="ECO:0000313" key="9">
    <source>
        <dbReference type="Proteomes" id="UP000184164"/>
    </source>
</evidence>
<keyword evidence="9" id="KW-1185">Reference proteome</keyword>
<evidence type="ECO:0000256" key="1">
    <source>
        <dbReference type="ARBA" id="ARBA00007365"/>
    </source>
</evidence>
<dbReference type="GO" id="GO:0003755">
    <property type="term" value="F:peptidyl-prolyl cis-trans isomerase activity"/>
    <property type="evidence" value="ECO:0007669"/>
    <property type="project" value="UniProtKB-KW"/>
</dbReference>
<sequence>MSKLGIFVFAFFLMGTLSCGNAKPQNEEAQILIKTEYGDMKIKLYDETKEHKKNIEKLVEEDFYNGLLFHRVIQNFMIQGGDPESKNAEPGKQLGGGSLDYTLPAEILPGYYHKRGAVAAARRGGPSNPEKRSSSSQFYIVQGKVFSEGALDTLEIMKNQQLAQEMMREKLTAAQEEIEQYRTNNDRDGFNSRVAEIRVEVDSLIEARGLGFKFTEEQRKIYSTVGGYPSLDGDYTVFGEVVEGMDVVDKIAAVKTDKNNRPLQDVKMKIETIK</sequence>
<gene>
    <name evidence="8" type="ORF">SAMN05444274_105246</name>
</gene>
<reference evidence="8 9" key="1">
    <citation type="submission" date="2016-11" db="EMBL/GenBank/DDBJ databases">
        <authorList>
            <person name="Jaros S."/>
            <person name="Januszkiewicz K."/>
            <person name="Wedrychowicz H."/>
        </authorList>
    </citation>
    <scope>NUCLEOTIDE SEQUENCE [LARGE SCALE GENOMIC DNA]</scope>
    <source>
        <strain evidence="8 9">DSM 26910</strain>
    </source>
</reference>
<proteinExistence type="inferred from homology"/>
<keyword evidence="4 8" id="KW-0413">Isomerase</keyword>
<dbReference type="CDD" id="cd00317">
    <property type="entry name" value="cyclophilin"/>
    <property type="match status" value="1"/>
</dbReference>
<dbReference type="OrthoDB" id="9807797at2"/>
<organism evidence="8 9">
    <name type="scientific">Mariniphaga anaerophila</name>
    <dbReference type="NCBI Taxonomy" id="1484053"/>
    <lineage>
        <taxon>Bacteria</taxon>
        <taxon>Pseudomonadati</taxon>
        <taxon>Bacteroidota</taxon>
        <taxon>Bacteroidia</taxon>
        <taxon>Marinilabiliales</taxon>
        <taxon>Prolixibacteraceae</taxon>
        <taxon>Mariniphaga</taxon>
    </lineage>
</organism>
<dbReference type="AlphaFoldDB" id="A0A1M5BQB3"/>
<dbReference type="STRING" id="1484053.SAMN05444274_105246"/>
<feature type="signal peptide" evidence="6">
    <location>
        <begin position="1"/>
        <end position="22"/>
    </location>
</feature>
<comment type="similarity">
    <text evidence="1">Belongs to the cyclophilin-type PPIase family.</text>
</comment>
<evidence type="ECO:0000256" key="2">
    <source>
        <dbReference type="ARBA" id="ARBA00013194"/>
    </source>
</evidence>
<dbReference type="InterPro" id="IPR002130">
    <property type="entry name" value="Cyclophilin-type_PPIase_dom"/>
</dbReference>
<dbReference type="RefSeq" id="WP_073002150.1">
    <property type="nucleotide sequence ID" value="NZ_FQUM01000005.1"/>
</dbReference>
<evidence type="ECO:0000313" key="8">
    <source>
        <dbReference type="EMBL" id="SHF44452.1"/>
    </source>
</evidence>
<feature type="coiled-coil region" evidence="5">
    <location>
        <begin position="157"/>
        <end position="184"/>
    </location>
</feature>
<dbReference type="GO" id="GO:0006457">
    <property type="term" value="P:protein folding"/>
    <property type="evidence" value="ECO:0007669"/>
    <property type="project" value="InterPro"/>
</dbReference>
<dbReference type="Gene3D" id="2.40.100.10">
    <property type="entry name" value="Cyclophilin-like"/>
    <property type="match status" value="2"/>
</dbReference>
<evidence type="ECO:0000256" key="5">
    <source>
        <dbReference type="SAM" id="Coils"/>
    </source>
</evidence>
<dbReference type="Pfam" id="PF00160">
    <property type="entry name" value="Pro_isomerase"/>
    <property type="match status" value="2"/>
</dbReference>
<feature type="chain" id="PRO_5012612426" description="peptidylprolyl isomerase" evidence="6">
    <location>
        <begin position="23"/>
        <end position="274"/>
    </location>
</feature>
<keyword evidence="6" id="KW-0732">Signal</keyword>
<dbReference type="InterPro" id="IPR020892">
    <property type="entry name" value="Cyclophilin-type_PPIase_CS"/>
</dbReference>
<dbReference type="EC" id="5.2.1.8" evidence="2"/>
<evidence type="ECO:0000256" key="6">
    <source>
        <dbReference type="SAM" id="SignalP"/>
    </source>
</evidence>
<dbReference type="PANTHER" id="PTHR45625">
    <property type="entry name" value="PEPTIDYL-PROLYL CIS-TRANS ISOMERASE-RELATED"/>
    <property type="match status" value="1"/>
</dbReference>
<dbReference type="SUPFAM" id="SSF50891">
    <property type="entry name" value="Cyclophilin-like"/>
    <property type="match status" value="1"/>
</dbReference>
<dbReference type="InterPro" id="IPR044666">
    <property type="entry name" value="Cyclophilin_A-like"/>
</dbReference>
<keyword evidence="5" id="KW-0175">Coiled coil</keyword>
<accession>A0A1M5BQB3</accession>
<dbReference type="PROSITE" id="PS50072">
    <property type="entry name" value="CSA_PPIASE_2"/>
    <property type="match status" value="1"/>
</dbReference>
<protein>
    <recommendedName>
        <fullName evidence="2">peptidylprolyl isomerase</fullName>
        <ecNumber evidence="2">5.2.1.8</ecNumber>
    </recommendedName>
</protein>
<dbReference type="Proteomes" id="UP000184164">
    <property type="component" value="Unassembled WGS sequence"/>
</dbReference>
<dbReference type="PROSITE" id="PS00170">
    <property type="entry name" value="CSA_PPIASE_1"/>
    <property type="match status" value="1"/>
</dbReference>
<dbReference type="PANTHER" id="PTHR45625:SF4">
    <property type="entry name" value="PEPTIDYLPROLYL ISOMERASE DOMAIN AND WD REPEAT-CONTAINING PROTEIN 1"/>
    <property type="match status" value="1"/>
</dbReference>
<evidence type="ECO:0000259" key="7">
    <source>
        <dbReference type="PROSITE" id="PS50072"/>
    </source>
</evidence>
<name>A0A1M5BQB3_9BACT</name>
<dbReference type="PROSITE" id="PS51257">
    <property type="entry name" value="PROKAR_LIPOPROTEIN"/>
    <property type="match status" value="1"/>
</dbReference>
<dbReference type="InterPro" id="IPR029000">
    <property type="entry name" value="Cyclophilin-like_dom_sf"/>
</dbReference>
<dbReference type="EMBL" id="FQUM01000005">
    <property type="protein sequence ID" value="SHF44452.1"/>
    <property type="molecule type" value="Genomic_DNA"/>
</dbReference>
<evidence type="ECO:0000256" key="4">
    <source>
        <dbReference type="ARBA" id="ARBA00023235"/>
    </source>
</evidence>
<feature type="domain" description="PPIase cyclophilin-type" evidence="7">
    <location>
        <begin position="35"/>
        <end position="268"/>
    </location>
</feature>
<evidence type="ECO:0000256" key="3">
    <source>
        <dbReference type="ARBA" id="ARBA00023110"/>
    </source>
</evidence>